<proteinExistence type="predicted"/>
<protein>
    <submittedName>
        <fullName evidence="2">DUF1127 domain-containing protein</fullName>
    </submittedName>
</protein>
<feature type="domain" description="YjiS-like" evidence="1">
    <location>
        <begin position="31"/>
        <end position="64"/>
    </location>
</feature>
<dbReference type="EMBL" id="SPQT01000015">
    <property type="protein sequence ID" value="TFV45374.1"/>
    <property type="molecule type" value="Genomic_DNA"/>
</dbReference>
<comment type="caution">
    <text evidence="2">The sequence shown here is derived from an EMBL/GenBank/DDBJ whole genome shotgun (WGS) entry which is preliminary data.</text>
</comment>
<keyword evidence="3" id="KW-1185">Reference proteome</keyword>
<evidence type="ECO:0000313" key="3">
    <source>
        <dbReference type="Proteomes" id="UP000297966"/>
    </source>
</evidence>
<dbReference type="Pfam" id="PF06568">
    <property type="entry name" value="YjiS-like"/>
    <property type="match status" value="1"/>
</dbReference>
<reference evidence="2 3" key="1">
    <citation type="submission" date="2019-03" db="EMBL/GenBank/DDBJ databases">
        <title>Bradyrhizobium diversity isolated from nodules of Chamaecrista fasciculata.</title>
        <authorList>
            <person name="Klepa M.S."/>
            <person name="Urquiaga M.O."/>
            <person name="Hungria M."/>
            <person name="Delamuta J.R."/>
        </authorList>
    </citation>
    <scope>NUCLEOTIDE SEQUENCE [LARGE SCALE GENOMIC DNA]</scope>
    <source>
        <strain evidence="2 3">CNPSo 3448</strain>
    </source>
</reference>
<sequence>MSTTYTAAGSVQAPATQTRRRPNFIGRYFNAFCAWRIRQSLRETLDELSDLELRDIGVTRGEIDYLVRADLSTDPRGCLEREAKSVP</sequence>
<dbReference type="Proteomes" id="UP000297966">
    <property type="component" value="Unassembled WGS sequence"/>
</dbReference>
<dbReference type="OrthoDB" id="8116725at2"/>
<name>A0A4Y9LS90_9BRAD</name>
<dbReference type="AlphaFoldDB" id="A0A4Y9LS90"/>
<gene>
    <name evidence="2" type="ORF">E4K65_25370</name>
</gene>
<evidence type="ECO:0000313" key="2">
    <source>
        <dbReference type="EMBL" id="TFV45374.1"/>
    </source>
</evidence>
<dbReference type="RefSeq" id="WP_135176441.1">
    <property type="nucleotide sequence ID" value="NZ_SPQT01000015.1"/>
</dbReference>
<dbReference type="InterPro" id="IPR009506">
    <property type="entry name" value="YjiS-like"/>
</dbReference>
<accession>A0A4Y9LS90</accession>
<organism evidence="2 3">
    <name type="scientific">Bradyrhizobium niftali</name>
    <dbReference type="NCBI Taxonomy" id="2560055"/>
    <lineage>
        <taxon>Bacteria</taxon>
        <taxon>Pseudomonadati</taxon>
        <taxon>Pseudomonadota</taxon>
        <taxon>Alphaproteobacteria</taxon>
        <taxon>Hyphomicrobiales</taxon>
        <taxon>Nitrobacteraceae</taxon>
        <taxon>Bradyrhizobium</taxon>
    </lineage>
</organism>
<evidence type="ECO:0000259" key="1">
    <source>
        <dbReference type="Pfam" id="PF06568"/>
    </source>
</evidence>